<organism evidence="2 3">
    <name type="scientific">Opacimonas viscosa</name>
    <dbReference type="NCBI Taxonomy" id="2961944"/>
    <lineage>
        <taxon>Bacteria</taxon>
        <taxon>Pseudomonadati</taxon>
        <taxon>Pseudomonadota</taxon>
        <taxon>Gammaproteobacteria</taxon>
        <taxon>Alteromonadales</taxon>
        <taxon>Alteromonadaceae</taxon>
        <taxon>Opacimonas</taxon>
    </lineage>
</organism>
<dbReference type="InterPro" id="IPR019198">
    <property type="entry name" value="Beta_propeller_containing"/>
</dbReference>
<proteinExistence type="predicted"/>
<dbReference type="Pfam" id="PF09826">
    <property type="entry name" value="Beta_propel"/>
    <property type="match status" value="1"/>
</dbReference>
<feature type="signal peptide" evidence="1">
    <location>
        <begin position="1"/>
        <end position="23"/>
    </location>
</feature>
<evidence type="ECO:0000256" key="1">
    <source>
        <dbReference type="SAM" id="SignalP"/>
    </source>
</evidence>
<feature type="chain" id="PRO_5041309171" evidence="1">
    <location>
        <begin position="24"/>
        <end position="655"/>
    </location>
</feature>
<dbReference type="EMBL" id="JANATA010000034">
    <property type="protein sequence ID" value="MCP3429744.1"/>
    <property type="molecule type" value="Genomic_DNA"/>
</dbReference>
<evidence type="ECO:0000313" key="2">
    <source>
        <dbReference type="EMBL" id="MCP3429744.1"/>
    </source>
</evidence>
<sequence>MSRFLFIFALLPYLMSCGGGASSAPVVEPPDPIQPPLIAEPKRSLARLKAVNEEMLATQIKNGLYYTSGASVSTPTALPVAESDMADTRSLNFSQTVTQEMGVDESDIMKYDGEWLFVATPNENKRIRVLRKQTDRSLAAVAEIALEEEDMVVNGLYLTSEHLSIITKKETYYARPFVEIIEADTSRFSLSILNLSEIESTQRGGEIRTSNTFHFDGNLISSRRIGSKILLFSTYWPNHIQLPTPVNNEQRQSNYDVLSATPISELLPQYSYDGVSSPLVRPDSCFIPEDATELDGYSGIVTLTAIDLNNPLSIQSTCINGMFDGLYAAQDDIVVFGQQYTTEGEHTVLHHFDFANDSFAYNGTVALPGRLDWNQPHLRLSIKDEFLRVVTTRSMQDESDRFDHDFFSISLLAQDRNLPILGRLPNTSQPTELGKPNEDITAVRFFEDNAYIVTFERIDPLYVLDISTPDNPRIVGELEMPGYSSYLMPLNERFLLGIGQNVDPNSFVVNATVSDSMPAPITEGVKVALFDVSSAVPRLVNEVIYDQGATPTEFDYKAITFLPHSAESIRIGLPMQSWMNLNNQWQIDARLELLELNLSGSGALMEHGEIAPQEPSEYGVWQDRAVFDNDDIYYLHHGKVLHSLWSQPNQLIGEY</sequence>
<dbReference type="AlphaFoldDB" id="A0AA42BML3"/>
<evidence type="ECO:0000313" key="3">
    <source>
        <dbReference type="Proteomes" id="UP001165413"/>
    </source>
</evidence>
<keyword evidence="1" id="KW-0732">Signal</keyword>
<dbReference type="Proteomes" id="UP001165413">
    <property type="component" value="Unassembled WGS sequence"/>
</dbReference>
<dbReference type="RefSeq" id="WP_254102457.1">
    <property type="nucleotide sequence ID" value="NZ_JANATA010000034.1"/>
</dbReference>
<comment type="caution">
    <text evidence="2">The sequence shown here is derived from an EMBL/GenBank/DDBJ whole genome shotgun (WGS) entry which is preliminary data.</text>
</comment>
<reference evidence="2" key="1">
    <citation type="submission" date="2022-07" db="EMBL/GenBank/DDBJ databases">
        <title>Characterization of the Novel Bacterium Alteromonas immobilis LMIT006 and Alteromonas gregis LMIT007.</title>
        <authorList>
            <person name="Lin X."/>
        </authorList>
    </citation>
    <scope>NUCLEOTIDE SEQUENCE</scope>
    <source>
        <strain evidence="2">LMIT007</strain>
    </source>
</reference>
<keyword evidence="3" id="KW-1185">Reference proteome</keyword>
<accession>A0AA42BML3</accession>
<name>A0AA42BML3_9ALTE</name>
<protein>
    <submittedName>
        <fullName evidence="2">Beta-propeller domain-containing protein</fullName>
    </submittedName>
</protein>
<gene>
    <name evidence="2" type="ORF">NLF92_12430</name>
</gene>